<evidence type="ECO:0000256" key="2">
    <source>
        <dbReference type="ARBA" id="ARBA00022723"/>
    </source>
</evidence>
<dbReference type="SUPFAM" id="SSF48264">
    <property type="entry name" value="Cytochrome P450"/>
    <property type="match status" value="1"/>
</dbReference>
<evidence type="ECO:0008006" key="8">
    <source>
        <dbReference type="Google" id="ProtNLM"/>
    </source>
</evidence>
<protein>
    <recommendedName>
        <fullName evidence="8">Cytochrome P450</fullName>
    </recommendedName>
</protein>
<dbReference type="AlphaFoldDB" id="A0AAV1AQW3"/>
<dbReference type="InterPro" id="IPR002401">
    <property type="entry name" value="Cyt_P450_E_grp-I"/>
</dbReference>
<evidence type="ECO:0000256" key="3">
    <source>
        <dbReference type="ARBA" id="ARBA00023002"/>
    </source>
</evidence>
<evidence type="ECO:0000313" key="7">
    <source>
        <dbReference type="Proteomes" id="UP001157006"/>
    </source>
</evidence>
<accession>A0AAV1AQW3</accession>
<dbReference type="PANTHER" id="PTHR47947">
    <property type="entry name" value="CYTOCHROME P450 82C3-RELATED"/>
    <property type="match status" value="1"/>
</dbReference>
<keyword evidence="4" id="KW-0408">Iron</keyword>
<keyword evidence="1" id="KW-0349">Heme</keyword>
<dbReference type="GO" id="GO:0004497">
    <property type="term" value="F:monooxygenase activity"/>
    <property type="evidence" value="ECO:0007669"/>
    <property type="project" value="UniProtKB-KW"/>
</dbReference>
<evidence type="ECO:0000256" key="5">
    <source>
        <dbReference type="ARBA" id="ARBA00023033"/>
    </source>
</evidence>
<dbReference type="InterPro" id="IPR036396">
    <property type="entry name" value="Cyt_P450_sf"/>
</dbReference>
<dbReference type="Gene3D" id="1.10.630.10">
    <property type="entry name" value="Cytochrome P450"/>
    <property type="match status" value="1"/>
</dbReference>
<dbReference type="PANTHER" id="PTHR47947:SF18">
    <property type="entry name" value="CYTOCHROME P450 82A2"/>
    <property type="match status" value="1"/>
</dbReference>
<dbReference type="Proteomes" id="UP001157006">
    <property type="component" value="Chromosome 4"/>
</dbReference>
<sequence length="107" mass="12208">MDKILSELLEEHRGDNETLSEKDDVDPDHHDFMDVMLSLLDGTIVEGFDSDTTIKDTILALIAGGVDTTSLNLTWGIYLLLENPHVKKKAKEELDIRVRKQSYYENM</sequence>
<reference evidence="6 7" key="1">
    <citation type="submission" date="2023-01" db="EMBL/GenBank/DDBJ databases">
        <authorList>
            <person name="Kreplak J."/>
        </authorList>
    </citation>
    <scope>NUCLEOTIDE SEQUENCE [LARGE SCALE GENOMIC DNA]</scope>
</reference>
<keyword evidence="3" id="KW-0560">Oxidoreductase</keyword>
<evidence type="ECO:0000313" key="6">
    <source>
        <dbReference type="EMBL" id="CAI8611697.1"/>
    </source>
</evidence>
<evidence type="ECO:0000256" key="4">
    <source>
        <dbReference type="ARBA" id="ARBA00023004"/>
    </source>
</evidence>
<keyword evidence="2" id="KW-0479">Metal-binding</keyword>
<dbReference type="GO" id="GO:0016705">
    <property type="term" value="F:oxidoreductase activity, acting on paired donors, with incorporation or reduction of molecular oxygen"/>
    <property type="evidence" value="ECO:0007669"/>
    <property type="project" value="InterPro"/>
</dbReference>
<name>A0AAV1AQW3_VICFA</name>
<dbReference type="EMBL" id="OX451739">
    <property type="protein sequence ID" value="CAI8611697.1"/>
    <property type="molecule type" value="Genomic_DNA"/>
</dbReference>
<dbReference type="Pfam" id="PF00067">
    <property type="entry name" value="p450"/>
    <property type="match status" value="1"/>
</dbReference>
<dbReference type="GO" id="GO:0020037">
    <property type="term" value="F:heme binding"/>
    <property type="evidence" value="ECO:0007669"/>
    <property type="project" value="InterPro"/>
</dbReference>
<dbReference type="InterPro" id="IPR001128">
    <property type="entry name" value="Cyt_P450"/>
</dbReference>
<proteinExistence type="predicted"/>
<gene>
    <name evidence="6" type="ORF">VFH_IV242400</name>
</gene>
<organism evidence="6 7">
    <name type="scientific">Vicia faba</name>
    <name type="common">Broad bean</name>
    <name type="synonym">Faba vulgaris</name>
    <dbReference type="NCBI Taxonomy" id="3906"/>
    <lineage>
        <taxon>Eukaryota</taxon>
        <taxon>Viridiplantae</taxon>
        <taxon>Streptophyta</taxon>
        <taxon>Embryophyta</taxon>
        <taxon>Tracheophyta</taxon>
        <taxon>Spermatophyta</taxon>
        <taxon>Magnoliopsida</taxon>
        <taxon>eudicotyledons</taxon>
        <taxon>Gunneridae</taxon>
        <taxon>Pentapetalae</taxon>
        <taxon>rosids</taxon>
        <taxon>fabids</taxon>
        <taxon>Fabales</taxon>
        <taxon>Fabaceae</taxon>
        <taxon>Papilionoideae</taxon>
        <taxon>50 kb inversion clade</taxon>
        <taxon>NPAAA clade</taxon>
        <taxon>Hologalegina</taxon>
        <taxon>IRL clade</taxon>
        <taxon>Fabeae</taxon>
        <taxon>Vicia</taxon>
    </lineage>
</organism>
<dbReference type="InterPro" id="IPR050651">
    <property type="entry name" value="Plant_Cytochrome_P450_Monoox"/>
</dbReference>
<keyword evidence="7" id="KW-1185">Reference proteome</keyword>
<keyword evidence="5" id="KW-0503">Monooxygenase</keyword>
<dbReference type="GO" id="GO:0005506">
    <property type="term" value="F:iron ion binding"/>
    <property type="evidence" value="ECO:0007669"/>
    <property type="project" value="InterPro"/>
</dbReference>
<evidence type="ECO:0000256" key="1">
    <source>
        <dbReference type="ARBA" id="ARBA00022617"/>
    </source>
</evidence>
<dbReference type="PRINTS" id="PR00463">
    <property type="entry name" value="EP450I"/>
</dbReference>